<organism evidence="1 2">
    <name type="scientific">Pseudomonas phage Psa21</name>
    <dbReference type="NCBI Taxonomy" id="2530023"/>
    <lineage>
        <taxon>Viruses</taxon>
        <taxon>Duplodnaviria</taxon>
        <taxon>Heunggongvirae</taxon>
        <taxon>Uroviricota</taxon>
        <taxon>Caudoviricetes</taxon>
        <taxon>Chimalliviridae</taxon>
        <taxon>Tepukevirus</taxon>
        <taxon>Tepukevirus Psa21</taxon>
    </lineage>
</organism>
<keyword evidence="2" id="KW-1185">Reference proteome</keyword>
<dbReference type="Pfam" id="PF13876">
    <property type="entry name" value="Phage_gp49_66"/>
    <property type="match status" value="1"/>
</dbReference>
<dbReference type="Proteomes" id="UP000294134">
    <property type="component" value="Segment"/>
</dbReference>
<name>A0A481W5G3_9CAUD</name>
<reference evidence="1 2" key="1">
    <citation type="submission" date="2019-02" db="EMBL/GenBank/DDBJ databases">
        <authorList>
            <person name="Frampton R.A."/>
            <person name="Wojtus J.K."/>
            <person name="Fineran P.C."/>
            <person name="Hendrickson H.L."/>
        </authorList>
    </citation>
    <scope>NUCLEOTIDE SEQUENCE [LARGE SCALE GENOMIC DNA]</scope>
</reference>
<dbReference type="InterPro" id="IPR025915">
    <property type="entry name" value="Phage_gp49_66"/>
</dbReference>
<proteinExistence type="predicted"/>
<protein>
    <submittedName>
        <fullName evidence="1">Uncharacterized protein</fullName>
    </submittedName>
</protein>
<dbReference type="EMBL" id="MK552327">
    <property type="protein sequence ID" value="QBJ02623.1"/>
    <property type="molecule type" value="Genomic_DNA"/>
</dbReference>
<evidence type="ECO:0000313" key="2">
    <source>
        <dbReference type="Proteomes" id="UP000294134"/>
    </source>
</evidence>
<evidence type="ECO:0000313" key="1">
    <source>
        <dbReference type="EMBL" id="QBJ02623.1"/>
    </source>
</evidence>
<gene>
    <name evidence="1" type="ORF">PSA21_95</name>
</gene>
<accession>A0A481W5G3</accession>
<sequence>MPDSNGIPRITKAHVEGLIVDEHVRWISETRTTICSVRLCNEQTITESATCGADQTFDPLRGRSVARKKVLNEIIKYEHYLQRQRIYEAKKEKENGSNRESTPA</sequence>